<dbReference type="GO" id="GO:0046872">
    <property type="term" value="F:metal ion binding"/>
    <property type="evidence" value="ECO:0007669"/>
    <property type="project" value="InterPro"/>
</dbReference>
<protein>
    <recommendedName>
        <fullName evidence="2">ATP-grasp domain-containing protein</fullName>
    </recommendedName>
</protein>
<keyword evidence="1" id="KW-0067">ATP-binding</keyword>
<keyword evidence="1" id="KW-0547">Nucleotide-binding</keyword>
<dbReference type="EMBL" id="JAFMYU010000018">
    <property type="protein sequence ID" value="MBO0933259.1"/>
    <property type="molecule type" value="Genomic_DNA"/>
</dbReference>
<proteinExistence type="predicted"/>
<comment type="caution">
    <text evidence="3">The sequence shown here is derived from an EMBL/GenBank/DDBJ whole genome shotgun (WGS) entry which is preliminary data.</text>
</comment>
<evidence type="ECO:0000256" key="1">
    <source>
        <dbReference type="PROSITE-ProRule" id="PRU00409"/>
    </source>
</evidence>
<dbReference type="PANTHER" id="PTHR21621:SF0">
    <property type="entry name" value="BETA-CITRYLGLUTAMATE SYNTHASE B-RELATED"/>
    <property type="match status" value="1"/>
</dbReference>
<evidence type="ECO:0000259" key="2">
    <source>
        <dbReference type="PROSITE" id="PS50975"/>
    </source>
</evidence>
<dbReference type="GO" id="GO:0005524">
    <property type="term" value="F:ATP binding"/>
    <property type="evidence" value="ECO:0007669"/>
    <property type="project" value="UniProtKB-UniRule"/>
</dbReference>
<name>A0A939G6U9_9BACT</name>
<reference evidence="3 4" key="1">
    <citation type="submission" date="2021-03" db="EMBL/GenBank/DDBJ databases">
        <title>Fibrella sp. HMF5036 genome sequencing and assembly.</title>
        <authorList>
            <person name="Kang H."/>
            <person name="Kim H."/>
            <person name="Bae S."/>
            <person name="Joh K."/>
        </authorList>
    </citation>
    <scope>NUCLEOTIDE SEQUENCE [LARGE SCALE GENOMIC DNA]</scope>
    <source>
        <strain evidence="3 4">HMF5036</strain>
    </source>
</reference>
<sequence length="313" mass="34305">MILVAGIATEEPLARVIDSAEALGVDCAVFNQRDAGHYDLRVSLSDNHLRADLCLAGQWIDLTTVDGIYARLMPPDTFPDTHVNGTTVRLPAVQHQRRLFINTLFAQLIDMLPVRILNRPEAMGSNFSKPYQLAAIRAVGLGVPATLLTNQLAAVEAFEAEQGPLIFKSISSTRSIVKVLNDTYRPRLAHIAALPTQFQACLQGHNIRVHVVGDVLFAAYIDSTNVDYRYAGSDGGTTTMQPIDLPEYVEQQCFTLSKKLNLPLCGIDLFQTIDGTYCCFEVNPSPGYSYFQNEAGLPISDAIVRYLATGSAR</sequence>
<accession>A0A939G6U9</accession>
<dbReference type="GO" id="GO:0005737">
    <property type="term" value="C:cytoplasm"/>
    <property type="evidence" value="ECO:0007669"/>
    <property type="project" value="TreeGrafter"/>
</dbReference>
<dbReference type="Proteomes" id="UP000664795">
    <property type="component" value="Unassembled WGS sequence"/>
</dbReference>
<dbReference type="PROSITE" id="PS50975">
    <property type="entry name" value="ATP_GRASP"/>
    <property type="match status" value="1"/>
</dbReference>
<evidence type="ECO:0000313" key="3">
    <source>
        <dbReference type="EMBL" id="MBO0933259.1"/>
    </source>
</evidence>
<keyword evidence="4" id="KW-1185">Reference proteome</keyword>
<gene>
    <name evidence="3" type="ORF">J2I48_19770</name>
</gene>
<dbReference type="SUPFAM" id="SSF56059">
    <property type="entry name" value="Glutathione synthetase ATP-binding domain-like"/>
    <property type="match status" value="1"/>
</dbReference>
<dbReference type="PANTHER" id="PTHR21621">
    <property type="entry name" value="RIBOSOMAL PROTEIN S6 MODIFICATION PROTEIN"/>
    <property type="match status" value="1"/>
</dbReference>
<dbReference type="Pfam" id="PF08443">
    <property type="entry name" value="RimK"/>
    <property type="match status" value="1"/>
</dbReference>
<evidence type="ECO:0000313" key="4">
    <source>
        <dbReference type="Proteomes" id="UP000664795"/>
    </source>
</evidence>
<dbReference type="GO" id="GO:0016879">
    <property type="term" value="F:ligase activity, forming carbon-nitrogen bonds"/>
    <property type="evidence" value="ECO:0007669"/>
    <property type="project" value="TreeGrafter"/>
</dbReference>
<dbReference type="AlphaFoldDB" id="A0A939G6U9"/>
<feature type="domain" description="ATP-grasp" evidence="2">
    <location>
        <begin position="133"/>
        <end position="308"/>
    </location>
</feature>
<dbReference type="InterPro" id="IPR013651">
    <property type="entry name" value="ATP-grasp_RimK-type"/>
</dbReference>
<dbReference type="InterPro" id="IPR011761">
    <property type="entry name" value="ATP-grasp"/>
</dbReference>
<dbReference type="Gene3D" id="3.30.470.20">
    <property type="entry name" value="ATP-grasp fold, B domain"/>
    <property type="match status" value="1"/>
</dbReference>
<dbReference type="RefSeq" id="WP_207337219.1">
    <property type="nucleotide sequence ID" value="NZ_JAFMYU010000018.1"/>
</dbReference>
<organism evidence="3 4">
    <name type="scientific">Fibrella aquatilis</name>
    <dbReference type="NCBI Taxonomy" id="2817059"/>
    <lineage>
        <taxon>Bacteria</taxon>
        <taxon>Pseudomonadati</taxon>
        <taxon>Bacteroidota</taxon>
        <taxon>Cytophagia</taxon>
        <taxon>Cytophagales</taxon>
        <taxon>Spirosomataceae</taxon>
        <taxon>Fibrella</taxon>
    </lineage>
</organism>